<dbReference type="Proteomes" id="UP000789524">
    <property type="component" value="Unassembled WGS sequence"/>
</dbReference>
<reference evidence="5" key="1">
    <citation type="submission" date="2021-09" db="EMBL/GenBank/DDBJ databases">
        <authorList>
            <person name="Martin H S."/>
        </authorList>
    </citation>
    <scope>NUCLEOTIDE SEQUENCE</scope>
</reference>
<dbReference type="EMBL" id="CAKASE010000051">
    <property type="protein sequence ID" value="CAG9564450.1"/>
    <property type="molecule type" value="Genomic_DNA"/>
</dbReference>
<sequence length="222" mass="23487">MLRFFALHAALCVSVCAGIYIAKENCPNNEEYLLCGSACPANCSDPSPQCNDDCVEGCFCLSGYLRDGNGTCVSSDTCVTNITCGVNEEFLPCGSACPASCSVPEPEICGLTCSMGCFCREGYYRDETSQKCVTLDKCPAQNCFNQNEVYDLCNAKCEPTCSEPAPICSKICSAGCICAPGYLRGPNGDCVSVNNCPSNGTNTGALAKYLNTISKILHLSYA</sequence>
<dbReference type="CDD" id="cd19941">
    <property type="entry name" value="TIL"/>
    <property type="match status" value="3"/>
</dbReference>
<feature type="domain" description="TIL" evidence="4">
    <location>
        <begin position="145"/>
        <end position="196"/>
    </location>
</feature>
<protein>
    <submittedName>
        <fullName evidence="5">(African queen) hypothetical protein</fullName>
    </submittedName>
</protein>
<dbReference type="PANTHER" id="PTHR23259">
    <property type="entry name" value="RIDDLE"/>
    <property type="match status" value="1"/>
</dbReference>
<dbReference type="Gene3D" id="2.10.25.10">
    <property type="entry name" value="Laminin"/>
    <property type="match status" value="3"/>
</dbReference>
<dbReference type="InterPro" id="IPR051368">
    <property type="entry name" value="SerProtInhib-TIL_Domain"/>
</dbReference>
<evidence type="ECO:0000256" key="1">
    <source>
        <dbReference type="ARBA" id="ARBA00022690"/>
    </source>
</evidence>
<evidence type="ECO:0000313" key="6">
    <source>
        <dbReference type="Proteomes" id="UP000789524"/>
    </source>
</evidence>
<accession>A0A8J2QKL8</accession>
<feature type="domain" description="TIL" evidence="4">
    <location>
        <begin position="84"/>
        <end position="138"/>
    </location>
</feature>
<gene>
    <name evidence="5" type="ORF">DCHRY22_LOCUS5446</name>
</gene>
<evidence type="ECO:0000256" key="2">
    <source>
        <dbReference type="ARBA" id="ARBA00023157"/>
    </source>
</evidence>
<organism evidence="5 6">
    <name type="scientific">Danaus chrysippus</name>
    <name type="common">African queen</name>
    <dbReference type="NCBI Taxonomy" id="151541"/>
    <lineage>
        <taxon>Eukaryota</taxon>
        <taxon>Metazoa</taxon>
        <taxon>Ecdysozoa</taxon>
        <taxon>Arthropoda</taxon>
        <taxon>Hexapoda</taxon>
        <taxon>Insecta</taxon>
        <taxon>Pterygota</taxon>
        <taxon>Neoptera</taxon>
        <taxon>Endopterygota</taxon>
        <taxon>Lepidoptera</taxon>
        <taxon>Glossata</taxon>
        <taxon>Ditrysia</taxon>
        <taxon>Papilionoidea</taxon>
        <taxon>Nymphalidae</taxon>
        <taxon>Danainae</taxon>
        <taxon>Danaini</taxon>
        <taxon>Danaina</taxon>
        <taxon>Danaus</taxon>
        <taxon>Anosia</taxon>
    </lineage>
</organism>
<comment type="caution">
    <text evidence="5">The sequence shown here is derived from an EMBL/GenBank/DDBJ whole genome shotgun (WGS) entry which is preliminary data.</text>
</comment>
<evidence type="ECO:0000313" key="5">
    <source>
        <dbReference type="EMBL" id="CAG9564450.1"/>
    </source>
</evidence>
<feature type="domain" description="TIL" evidence="4">
    <location>
        <begin position="26"/>
        <end position="78"/>
    </location>
</feature>
<dbReference type="Pfam" id="PF01826">
    <property type="entry name" value="TIL"/>
    <property type="match status" value="3"/>
</dbReference>
<proteinExistence type="predicted"/>
<keyword evidence="3" id="KW-0732">Signal</keyword>
<feature type="signal peptide" evidence="3">
    <location>
        <begin position="1"/>
        <end position="18"/>
    </location>
</feature>
<dbReference type="AlphaFoldDB" id="A0A8J2QKL8"/>
<dbReference type="PANTHER" id="PTHR23259:SF70">
    <property type="entry name" value="ACCESSORY GLAND PROTEIN ACP62F-RELATED"/>
    <property type="match status" value="1"/>
</dbReference>
<dbReference type="OrthoDB" id="6236007at2759"/>
<dbReference type="GO" id="GO:0030414">
    <property type="term" value="F:peptidase inhibitor activity"/>
    <property type="evidence" value="ECO:0007669"/>
    <property type="project" value="UniProtKB-KW"/>
</dbReference>
<keyword evidence="6" id="KW-1185">Reference proteome</keyword>
<dbReference type="SUPFAM" id="SSF57567">
    <property type="entry name" value="Serine protease inhibitors"/>
    <property type="match status" value="3"/>
</dbReference>
<name>A0A8J2QKL8_9NEOP</name>
<keyword evidence="2" id="KW-1015">Disulfide bond</keyword>
<evidence type="ECO:0000256" key="3">
    <source>
        <dbReference type="SAM" id="SignalP"/>
    </source>
</evidence>
<dbReference type="InterPro" id="IPR002919">
    <property type="entry name" value="TIL_dom"/>
</dbReference>
<dbReference type="InterPro" id="IPR036084">
    <property type="entry name" value="Ser_inhib-like_sf"/>
</dbReference>
<keyword evidence="1" id="KW-0646">Protease inhibitor</keyword>
<evidence type="ECO:0000259" key="4">
    <source>
        <dbReference type="Pfam" id="PF01826"/>
    </source>
</evidence>
<feature type="chain" id="PRO_5035227522" evidence="3">
    <location>
        <begin position="19"/>
        <end position="222"/>
    </location>
</feature>